<reference evidence="1" key="4">
    <citation type="submission" date="2025-08" db="UniProtKB">
        <authorList>
            <consortium name="Ensembl"/>
        </authorList>
    </citation>
    <scope>IDENTIFICATION</scope>
</reference>
<dbReference type="Proteomes" id="UP000005640">
    <property type="component" value="Chromosome 2"/>
</dbReference>
<dbReference type="GeneTree" id="ENSGT00390000010397"/>
<dbReference type="Ensembl" id="ENST00000695238.1">
    <property type="protein sequence ID" value="ENSP00000511759.1"/>
    <property type="gene ID" value="ENSG00000144233.12"/>
</dbReference>
<gene>
    <name evidence="1" type="primary">AMMECR1L</name>
</gene>
<dbReference type="AlphaFoldDB" id="A0A8V8THZ2"/>
<name>A0A8V8THZ2_HUMAN</name>
<dbReference type="EMBL" id="AC012306">
    <property type="status" value="NOT_ANNOTATED_CDS"/>
    <property type="molecule type" value="Genomic_DNA"/>
</dbReference>
<reference evidence="1 2" key="3">
    <citation type="journal article" date="2005" name="Nature">
        <title>Generation and annotation of the DNA sequences of human chromosomes 2 and 4.</title>
        <authorList>
            <person name="Hillier L.W."/>
            <person name="Graves T.A."/>
            <person name="Fulton R.S."/>
            <person name="Fulton L.A."/>
            <person name="Pepin K.H."/>
            <person name="Minx P."/>
            <person name="Wagner-McPherson C."/>
            <person name="Layman D."/>
            <person name="Wylie K."/>
            <person name="Sekhon M."/>
            <person name="Becker M.C."/>
            <person name="Fewell G.A."/>
            <person name="Delehaunty K.D."/>
            <person name="Miner T.L."/>
            <person name="Nash W.E."/>
            <person name="Kremitzki C."/>
            <person name="Oddy L."/>
            <person name="Du H."/>
            <person name="Sun H."/>
            <person name="Bradshaw-Cordum H."/>
            <person name="Ali J."/>
            <person name="Carter J."/>
            <person name="Cordes M."/>
            <person name="Harris A."/>
            <person name="Isak A."/>
            <person name="van Brunt A."/>
            <person name="Nguyen C."/>
            <person name="Du F."/>
            <person name="Courtney L."/>
            <person name="Kalicki J."/>
            <person name="Ozersky P."/>
            <person name="Abbott S."/>
            <person name="Armstrong J."/>
            <person name="Belter E.A."/>
            <person name="Caruso L."/>
            <person name="Cedroni M."/>
            <person name="Cotton M."/>
            <person name="Davidson T."/>
            <person name="Desai A."/>
            <person name="Elliott G."/>
            <person name="Erb T."/>
            <person name="Fronick C."/>
            <person name="Gaige T."/>
            <person name="Haakenson W."/>
            <person name="Haglund K."/>
            <person name="Holmes A."/>
            <person name="Harkins R."/>
            <person name="Kim K."/>
            <person name="Kruchowski S.S."/>
            <person name="Strong C.M."/>
            <person name="Grewal N."/>
            <person name="Goyea E."/>
            <person name="Hou S."/>
            <person name="Levy A."/>
            <person name="Martinka S."/>
            <person name="Mead K."/>
            <person name="McLellan M.D."/>
            <person name="Meyer R."/>
            <person name="Randall-Maher J."/>
            <person name="Tomlinson C."/>
            <person name="Dauphin-Kohlberg S."/>
            <person name="Kozlowicz-Reilly A."/>
            <person name="Shah N."/>
            <person name="Swearengen-Shahid S."/>
            <person name="Snider J."/>
            <person name="Strong J.T."/>
            <person name="Thompson J."/>
            <person name="Yoakum M."/>
            <person name="Leonard S."/>
            <person name="Pearman C."/>
            <person name="Trani L."/>
            <person name="Radionenko M."/>
            <person name="Waligorski J.E."/>
            <person name="Wang C."/>
            <person name="Rock S.M."/>
            <person name="Tin-Wollam A.M."/>
            <person name="Maupin R."/>
            <person name="Latreille P."/>
            <person name="Wendl M.C."/>
            <person name="Yang S.P."/>
            <person name="Pohl C."/>
            <person name="Wallis J.W."/>
            <person name="Spieth J."/>
            <person name="Bieri T.A."/>
            <person name="Berkowicz N."/>
            <person name="Nelson J.O."/>
            <person name="Osborne J."/>
            <person name="Ding L."/>
            <person name="Meyer R."/>
            <person name="Sabo A."/>
            <person name="Shotland Y."/>
            <person name="Sinha P."/>
            <person name="Wohldmann P.E."/>
            <person name="Cook L.L."/>
            <person name="Hickenbotham M.T."/>
            <person name="Eldred J."/>
            <person name="Williams D."/>
            <person name="Jones T.A."/>
            <person name="She X."/>
            <person name="Ciccarelli F.D."/>
            <person name="Izaurralde E."/>
            <person name="Taylor J."/>
            <person name="Schmutz J."/>
            <person name="Myers R.M."/>
            <person name="Cox D.R."/>
            <person name="Huang X."/>
            <person name="McPherson J.D."/>
            <person name="Mardis E.R."/>
            <person name="Clifton S.W."/>
            <person name="Warren W.C."/>
            <person name="Chinwalla A.T."/>
            <person name="Eddy S.R."/>
            <person name="Marra M.A."/>
            <person name="Ovcharenko I."/>
            <person name="Furey T.S."/>
            <person name="Miller W."/>
            <person name="Eichler E.E."/>
            <person name="Bork P."/>
            <person name="Suyama M."/>
            <person name="Torrents D."/>
            <person name="Waterston R.H."/>
            <person name="Wilson R.K."/>
        </authorList>
    </citation>
    <scope>NUCLEOTIDE SEQUENCE [LARGE SCALE GENOMIC DNA]</scope>
</reference>
<dbReference type="OpenTargets" id="ENSG00000144233"/>
<sequence>MPRPSTIITPDTRLHDQSHPPVATNGYDIIGADASSSWSSYFYYCTIL</sequence>
<keyword evidence="2" id="KW-1185">Reference proteome</keyword>
<proteinExistence type="predicted"/>
<organism evidence="1 2">
    <name type="scientific">Homo sapiens</name>
    <name type="common">Human</name>
    <dbReference type="NCBI Taxonomy" id="9606"/>
    <lineage>
        <taxon>Eukaryota</taxon>
        <taxon>Metazoa</taxon>
        <taxon>Chordata</taxon>
        <taxon>Craniata</taxon>
        <taxon>Vertebrata</taxon>
        <taxon>Euteleostomi</taxon>
        <taxon>Mammalia</taxon>
        <taxon>Eutheria</taxon>
        <taxon>Euarchontoglires</taxon>
        <taxon>Primates</taxon>
        <taxon>Haplorrhini</taxon>
        <taxon>Catarrhini</taxon>
        <taxon>Hominidae</taxon>
        <taxon>Homo</taxon>
    </lineage>
</organism>
<reference evidence="1 2" key="1">
    <citation type="journal article" date="2001" name="Nature">
        <title>Initial sequencing and analysis of the human genome.</title>
        <authorList>
            <consortium name="International Human Genome Sequencing Consortium"/>
            <person name="Lander E.S."/>
            <person name="Linton L.M."/>
            <person name="Birren B."/>
            <person name="Nusbaum C."/>
            <person name="Zody M.C."/>
            <person name="Baldwin J."/>
            <person name="Devon K."/>
            <person name="Dewar K."/>
            <person name="Doyle M."/>
            <person name="FitzHugh W."/>
            <person name="Funke R."/>
            <person name="Gage D."/>
            <person name="Harris K."/>
            <person name="Heaford A."/>
            <person name="Howland J."/>
            <person name="Kann L."/>
            <person name="Lehoczky J."/>
            <person name="LeVine R."/>
            <person name="McEwan P."/>
            <person name="McKernan K."/>
            <person name="Meldrim J."/>
            <person name="Mesirov J.P."/>
            <person name="Miranda C."/>
            <person name="Morris W."/>
            <person name="Naylor J."/>
            <person name="Raymond C."/>
            <person name="Rosetti M."/>
            <person name="Santos R."/>
            <person name="Sheridan A."/>
            <person name="Sougnez C."/>
            <person name="Stange-Thomann N."/>
            <person name="Stojanovic N."/>
            <person name="Subramanian A."/>
            <person name="Wyman D."/>
            <person name="Rogers J."/>
            <person name="Sulston J."/>
            <person name="Ainscough R."/>
            <person name="Beck S."/>
            <person name="Bentley D."/>
            <person name="Burton J."/>
            <person name="Clee C."/>
            <person name="Carter N."/>
            <person name="Coulson A."/>
            <person name="Deadman R."/>
            <person name="Deloukas P."/>
            <person name="Dunham A."/>
            <person name="Dunham I."/>
            <person name="Durbin R."/>
            <person name="French L."/>
            <person name="Grafham D."/>
            <person name="Gregory S."/>
            <person name="Hubbard T."/>
            <person name="Humphray S."/>
            <person name="Hunt A."/>
            <person name="Jones M."/>
            <person name="Lloyd C."/>
            <person name="McMurray A."/>
            <person name="Matthews L."/>
            <person name="Mercer S."/>
            <person name="Milne S."/>
            <person name="Mullikin J.C."/>
            <person name="Mungall A."/>
            <person name="Plumb R."/>
            <person name="Ross M."/>
            <person name="Shownkeen R."/>
            <person name="Sims S."/>
            <person name="Waterston R.H."/>
            <person name="Wilson R.K."/>
            <person name="Hillier L.W."/>
            <person name="McPherson J.D."/>
            <person name="Marra M.A."/>
            <person name="Mardis E.R."/>
            <person name="Fulton L.A."/>
            <person name="Chinwalla A.T."/>
            <person name="Pepin K.H."/>
            <person name="Gish W.R."/>
            <person name="Chissoe S.L."/>
            <person name="Wendl M.C."/>
            <person name="Delehaunty K.D."/>
            <person name="Miner T.L."/>
            <person name="Delehaunty A."/>
            <person name="Kramer J.B."/>
            <person name="Cook L.L."/>
            <person name="Fulton R.S."/>
            <person name="Johnson D.L."/>
            <person name="Minx P.J."/>
            <person name="Clifton S.W."/>
            <person name="Hawkins T."/>
            <person name="Branscomb E."/>
            <person name="Predki P."/>
            <person name="Richardson P."/>
            <person name="Wenning S."/>
            <person name="Slezak T."/>
            <person name="Doggett N."/>
            <person name="Cheng J.F."/>
            <person name="Olsen A."/>
            <person name="Lucas S."/>
            <person name="Elkin C."/>
            <person name="Uberbacher E."/>
            <person name="Frazier M."/>
            <person name="Gibbs R.A."/>
            <person name="Muzny D.M."/>
            <person name="Scherer S.E."/>
            <person name="Bouck J.B."/>
            <person name="Sodergren E.J."/>
            <person name="Worley K.C."/>
            <person name="Rives C.M."/>
            <person name="Gorrell J.H."/>
            <person name="Metzker M.L."/>
            <person name="Naylor S.L."/>
            <person name="Kucherlapati R.S."/>
            <person name="Nelson D.L."/>
            <person name="Weinstock G.M."/>
            <person name="Sakaki Y."/>
            <person name="Fujiyama A."/>
            <person name="Hattori M."/>
            <person name="Yada T."/>
            <person name="Toyoda A."/>
            <person name="Itoh T."/>
            <person name="Kawagoe C."/>
            <person name="Watanabe H."/>
            <person name="Totoki Y."/>
            <person name="Taylor T."/>
            <person name="Weissenbach J."/>
            <person name="Heilig R."/>
            <person name="Saurin W."/>
            <person name="Artiguenave F."/>
            <person name="Brottier P."/>
            <person name="Bruls T."/>
            <person name="Pelletier E."/>
            <person name="Robert C."/>
            <person name="Wincker P."/>
            <person name="Smith D.R."/>
            <person name="Doucette-Stamm L."/>
            <person name="Rubenfield M."/>
            <person name="Weinstock K."/>
            <person name="Lee H.M."/>
            <person name="Dubois J."/>
            <person name="Rosenthal A."/>
            <person name="Platzer M."/>
            <person name="Nyakatura G."/>
            <person name="Taudien S."/>
            <person name="Rump A."/>
            <person name="Yang H."/>
            <person name="Yu J."/>
            <person name="Wang J."/>
            <person name="Huang G."/>
            <person name="Gu J."/>
            <person name="Hood L."/>
            <person name="Rowen L."/>
            <person name="Madan A."/>
            <person name="Qin S."/>
            <person name="Davis R.W."/>
            <person name="Federspiel N.A."/>
            <person name="Abola A.P."/>
            <person name="Proctor M.J."/>
            <person name="Myers R.M."/>
            <person name="Schmutz J."/>
            <person name="Dickson M."/>
            <person name="Grimwood J."/>
            <person name="Cox D.R."/>
            <person name="Olson M.V."/>
            <person name="Kaul R."/>
            <person name="Raymond C."/>
            <person name="Shimizu N."/>
            <person name="Kawasaki K."/>
            <person name="Minoshima S."/>
            <person name="Evans G.A."/>
            <person name="Athanasiou M."/>
            <person name="Schultz R."/>
            <person name="Roe B.A."/>
            <person name="Chen F."/>
            <person name="Pan H."/>
            <person name="Ramser J."/>
            <person name="Lehrach H."/>
            <person name="Reinhardt R."/>
            <person name="McCombie W.R."/>
            <person name="de la Bastide M."/>
            <person name="Dedhia N."/>
            <person name="Blocker H."/>
            <person name="Hornischer K."/>
            <person name="Nordsiek G."/>
            <person name="Agarwala R."/>
            <person name="Aravind L."/>
            <person name="Bailey J.A."/>
            <person name="Bateman A."/>
            <person name="Batzoglou S."/>
            <person name="Birney E."/>
            <person name="Bork P."/>
            <person name="Brown D.G."/>
            <person name="Burge C.B."/>
            <person name="Cerutti L."/>
            <person name="Chen H.C."/>
            <person name="Church D."/>
            <person name="Clamp M."/>
            <person name="Copley R.R."/>
            <person name="Doerks T."/>
            <person name="Eddy S.R."/>
            <person name="Eichler E.E."/>
            <person name="Furey T.S."/>
            <person name="Galagan J."/>
            <person name="Gilbert J.G."/>
            <person name="Harmon C."/>
            <person name="Hayashizaki Y."/>
            <person name="Haussler D."/>
            <person name="Hermjakob H."/>
            <person name="Hokamp K."/>
            <person name="Jang W."/>
            <person name="Johnson L.S."/>
            <person name="Jones T.A."/>
            <person name="Kasif S."/>
            <person name="Kaspryzk A."/>
            <person name="Kennedy S."/>
            <person name="Kent W.J."/>
            <person name="Kitts P."/>
            <person name="Koonin E.V."/>
            <person name="Korf I."/>
            <person name="Kulp D."/>
            <person name="Lancet D."/>
            <person name="Lowe T.M."/>
            <person name="McLysaght A."/>
            <person name="Mikkelsen T."/>
            <person name="Moran J.V."/>
            <person name="Mulder N."/>
            <person name="Pollara V.J."/>
            <person name="Ponting C.P."/>
            <person name="Schuler G."/>
            <person name="Schultz J."/>
            <person name="Slater G."/>
            <person name="Smit A.F."/>
            <person name="Stupka E."/>
            <person name="Szustakowski J."/>
            <person name="Thierry-Mieg D."/>
            <person name="Thierry-Mieg J."/>
            <person name="Wagner L."/>
            <person name="Wallis J."/>
            <person name="Wheeler R."/>
            <person name="Williams A."/>
            <person name="Wolf Y.I."/>
            <person name="Wolfe K.H."/>
            <person name="Yang S.P."/>
            <person name="Yeh R.F."/>
            <person name="Collins F."/>
            <person name="Guyer M.S."/>
            <person name="Peterson J."/>
            <person name="Felsenfeld A."/>
            <person name="Wetterstrand K.A."/>
            <person name="Patrinos A."/>
            <person name="Morgan M.J."/>
            <person name="de Jong P."/>
            <person name="Catanese J.J."/>
            <person name="Osoegawa K."/>
            <person name="Shizuya H."/>
            <person name="Choi S."/>
            <person name="Chen Y.J."/>
        </authorList>
    </citation>
    <scope>NUCLEOTIDE SEQUENCE [LARGE SCALE GENOMIC DNA]</scope>
</reference>
<protein>
    <submittedName>
        <fullName evidence="1">AMMECR1 like</fullName>
    </submittedName>
</protein>
<evidence type="ECO:0000313" key="2">
    <source>
        <dbReference type="Proteomes" id="UP000005640"/>
    </source>
</evidence>
<reference evidence="1 2" key="2">
    <citation type="journal article" date="2004" name="Nature">
        <title>Finishing the euchromatic sequence of the human genome.</title>
        <authorList>
            <consortium name="International Human Genome Sequencing Consortium"/>
        </authorList>
    </citation>
    <scope>NUCLEOTIDE SEQUENCE [LARGE SCALE GENOMIC DNA]</scope>
</reference>
<evidence type="ECO:0000313" key="1">
    <source>
        <dbReference type="Ensembl" id="ENSP00000511759.1"/>
    </source>
</evidence>
<dbReference type="HGNC" id="HGNC:28658">
    <property type="gene designation" value="AMMECR1L"/>
</dbReference>
<accession>A0A8V8THZ2</accession>
<reference evidence="1" key="5">
    <citation type="submission" date="2025-09" db="UniProtKB">
        <authorList>
            <consortium name="Ensembl"/>
        </authorList>
    </citation>
    <scope>IDENTIFICATION</scope>
</reference>
<dbReference type="OrthoDB" id="24630at2759"/>